<dbReference type="AlphaFoldDB" id="A0AAV2YTJ2"/>
<dbReference type="InterPro" id="IPR001245">
    <property type="entry name" value="Ser-Thr/Tyr_kinase_cat_dom"/>
</dbReference>
<name>A0AAV2YTJ2_9STRA</name>
<dbReference type="PROSITE" id="PS50011">
    <property type="entry name" value="PROTEIN_KINASE_DOM"/>
    <property type="match status" value="1"/>
</dbReference>
<sequence length="115" mass="12435">MAPKCVPIDEDDVEPPASPTAASDVYSLGMCILEALTGLPLWGTVDNGTVYDRVKNDHLLPQQPKVVDGKVWALIGSMCAYEPNVRLSLDDTVEALNELASQKEKLLVLPCIINS</sequence>
<dbReference type="EMBL" id="DAKRPA010000162">
    <property type="protein sequence ID" value="DAZ96623.1"/>
    <property type="molecule type" value="Genomic_DNA"/>
</dbReference>
<feature type="domain" description="Protein kinase" evidence="2">
    <location>
        <begin position="1"/>
        <end position="100"/>
    </location>
</feature>
<dbReference type="InterPro" id="IPR000719">
    <property type="entry name" value="Prot_kinase_dom"/>
</dbReference>
<accession>A0AAV2YTJ2</accession>
<dbReference type="Pfam" id="PF07714">
    <property type="entry name" value="PK_Tyr_Ser-Thr"/>
    <property type="match status" value="1"/>
</dbReference>
<dbReference type="InterPro" id="IPR011009">
    <property type="entry name" value="Kinase-like_dom_sf"/>
</dbReference>
<dbReference type="GO" id="GO:0005524">
    <property type="term" value="F:ATP binding"/>
    <property type="evidence" value="ECO:0007669"/>
    <property type="project" value="InterPro"/>
</dbReference>
<dbReference type="Proteomes" id="UP001146120">
    <property type="component" value="Unassembled WGS sequence"/>
</dbReference>
<evidence type="ECO:0000313" key="3">
    <source>
        <dbReference type="EMBL" id="DAZ96623.1"/>
    </source>
</evidence>
<organism evidence="3 4">
    <name type="scientific">Lagenidium giganteum</name>
    <dbReference type="NCBI Taxonomy" id="4803"/>
    <lineage>
        <taxon>Eukaryota</taxon>
        <taxon>Sar</taxon>
        <taxon>Stramenopiles</taxon>
        <taxon>Oomycota</taxon>
        <taxon>Peronosporomycetes</taxon>
        <taxon>Pythiales</taxon>
        <taxon>Pythiaceae</taxon>
    </lineage>
</organism>
<dbReference type="Gene3D" id="1.10.510.10">
    <property type="entry name" value="Transferase(Phosphotransferase) domain 1"/>
    <property type="match status" value="1"/>
</dbReference>
<reference evidence="3" key="1">
    <citation type="submission" date="2022-11" db="EMBL/GenBank/DDBJ databases">
        <authorList>
            <person name="Morgan W.R."/>
            <person name="Tartar A."/>
        </authorList>
    </citation>
    <scope>NUCLEOTIDE SEQUENCE</scope>
    <source>
        <strain evidence="3">ARSEF 373</strain>
    </source>
</reference>
<reference evidence="3" key="2">
    <citation type="journal article" date="2023" name="Microbiol Resour">
        <title>Decontamination and Annotation of the Draft Genome Sequence of the Oomycete Lagenidium giganteum ARSEF 373.</title>
        <authorList>
            <person name="Morgan W.R."/>
            <person name="Tartar A."/>
        </authorList>
    </citation>
    <scope>NUCLEOTIDE SEQUENCE</scope>
    <source>
        <strain evidence="3">ARSEF 373</strain>
    </source>
</reference>
<protein>
    <recommendedName>
        <fullName evidence="2">Protein kinase domain-containing protein</fullName>
    </recommendedName>
</protein>
<feature type="region of interest" description="Disordered" evidence="1">
    <location>
        <begin position="1"/>
        <end position="20"/>
    </location>
</feature>
<evidence type="ECO:0000313" key="4">
    <source>
        <dbReference type="Proteomes" id="UP001146120"/>
    </source>
</evidence>
<dbReference type="GO" id="GO:0004672">
    <property type="term" value="F:protein kinase activity"/>
    <property type="evidence" value="ECO:0007669"/>
    <property type="project" value="InterPro"/>
</dbReference>
<proteinExistence type="predicted"/>
<dbReference type="SUPFAM" id="SSF56112">
    <property type="entry name" value="Protein kinase-like (PK-like)"/>
    <property type="match status" value="1"/>
</dbReference>
<gene>
    <name evidence="3" type="ORF">N0F65_000189</name>
</gene>
<comment type="caution">
    <text evidence="3">The sequence shown here is derived from an EMBL/GenBank/DDBJ whole genome shotgun (WGS) entry which is preliminary data.</text>
</comment>
<evidence type="ECO:0000259" key="2">
    <source>
        <dbReference type="PROSITE" id="PS50011"/>
    </source>
</evidence>
<keyword evidence="4" id="KW-1185">Reference proteome</keyword>
<evidence type="ECO:0000256" key="1">
    <source>
        <dbReference type="SAM" id="MobiDB-lite"/>
    </source>
</evidence>